<reference evidence="2 3" key="1">
    <citation type="submission" date="2019-08" db="EMBL/GenBank/DDBJ databases">
        <title>Deep-cultivation of Planctomycetes and their phenomic and genomic characterization uncovers novel biology.</title>
        <authorList>
            <person name="Wiegand S."/>
            <person name="Jogler M."/>
            <person name="Boedeker C."/>
            <person name="Pinto D."/>
            <person name="Vollmers J."/>
            <person name="Rivas-Marin E."/>
            <person name="Kohn T."/>
            <person name="Peeters S.H."/>
            <person name="Heuer A."/>
            <person name="Rast P."/>
            <person name="Oberbeckmann S."/>
            <person name="Bunk B."/>
            <person name="Jeske O."/>
            <person name="Meyerdierks A."/>
            <person name="Storesund J.E."/>
            <person name="Kallscheuer N."/>
            <person name="Luecker S."/>
            <person name="Lage O.M."/>
            <person name="Pohl T."/>
            <person name="Merkel B.J."/>
            <person name="Hornburger P."/>
            <person name="Mueller R.-W."/>
            <person name="Bruemmer F."/>
            <person name="Labrenz M."/>
            <person name="Spormann A.M."/>
            <person name="Op Den Camp H."/>
            <person name="Overmann J."/>
            <person name="Amann R."/>
            <person name="Jetten M.S.M."/>
            <person name="Mascher T."/>
            <person name="Medema M.H."/>
            <person name="Devos D.P."/>
            <person name="Kaster A.-K."/>
            <person name="Ovreas L."/>
            <person name="Rohde M."/>
            <person name="Galperin M.Y."/>
            <person name="Jogler C."/>
        </authorList>
    </citation>
    <scope>NUCLEOTIDE SEQUENCE [LARGE SCALE GENOMIC DNA]</scope>
    <source>
        <strain evidence="2 3">LF1</strain>
    </source>
</reference>
<dbReference type="EMBL" id="VRLW01000001">
    <property type="protein sequence ID" value="KAA1260152.1"/>
    <property type="molecule type" value="Genomic_DNA"/>
</dbReference>
<dbReference type="SUPFAM" id="SSF50998">
    <property type="entry name" value="Quinoprotein alcohol dehydrogenase-like"/>
    <property type="match status" value="1"/>
</dbReference>
<dbReference type="Proteomes" id="UP000322699">
    <property type="component" value="Unassembled WGS sequence"/>
</dbReference>
<dbReference type="InterPro" id="IPR002372">
    <property type="entry name" value="PQQ_rpt_dom"/>
</dbReference>
<dbReference type="SMART" id="SM00564">
    <property type="entry name" value="PQQ"/>
    <property type="match status" value="5"/>
</dbReference>
<name>A0A5B1CIR9_9BACT</name>
<evidence type="ECO:0000313" key="3">
    <source>
        <dbReference type="Proteomes" id="UP000322699"/>
    </source>
</evidence>
<dbReference type="PANTHER" id="PTHR34512:SF30">
    <property type="entry name" value="OUTER MEMBRANE PROTEIN ASSEMBLY FACTOR BAMB"/>
    <property type="match status" value="1"/>
</dbReference>
<protein>
    <submittedName>
        <fullName evidence="2">Outer membrane biogenesis protein BamB</fullName>
    </submittedName>
</protein>
<accession>A0A5B1CIR9</accession>
<feature type="domain" description="Pyrrolo-quinoline quinone repeat" evidence="1">
    <location>
        <begin position="213"/>
        <end position="408"/>
    </location>
</feature>
<evidence type="ECO:0000313" key="2">
    <source>
        <dbReference type="EMBL" id="KAA1260152.1"/>
    </source>
</evidence>
<gene>
    <name evidence="2" type="ORF">LF1_26910</name>
</gene>
<comment type="caution">
    <text evidence="2">The sequence shown here is derived from an EMBL/GenBank/DDBJ whole genome shotgun (WGS) entry which is preliminary data.</text>
</comment>
<keyword evidence="3" id="KW-1185">Reference proteome</keyword>
<dbReference type="InterPro" id="IPR018391">
    <property type="entry name" value="PQQ_b-propeller_rpt"/>
</dbReference>
<dbReference type="InterPro" id="IPR011047">
    <property type="entry name" value="Quinoprotein_ADH-like_sf"/>
</dbReference>
<sequence>MNFGKYTRAVCFSTFAANALVLARFCSPLLAIALIFSIADRSVVSADEAVWGQFQNGGLAVADEDWLPTSWSPESNIAWTAEIQGYGQSTPIVAHDQIVVTSTSGAEKDDYHVASFAMDGTKKWQVDRTNPSPFKNSPMVSRAAPSAVATQDGFVAFFEGGVLVGLSTSGDVLWERDLVDQFGKIEARHGLSASLEYDNTNVFVWIERQTDPYVMAIDPATGEEVWKVPGLGSTSWSSPRLISVGEESHLVCSASGKIVGFDPSTGDRLWEFTDISGNTSCTPMPAGDGRFLMGASGGREERNAGSAPQNNTLIKIEKSDDNTFQATAVWRADKATSTFGSPVAAGDTAAFVSRAGVLFRLDLETGERVSNTRIKAGSVWATPIVAGGQIYLFGSKGTTSVVSMDVGKEIATNRCWEIESEAPAFGGGHKIYAGAFVKPYLLIRRGDQLFAVKQ</sequence>
<dbReference type="PANTHER" id="PTHR34512">
    <property type="entry name" value="CELL SURFACE PROTEIN"/>
    <property type="match status" value="1"/>
</dbReference>
<dbReference type="Pfam" id="PF13360">
    <property type="entry name" value="PQQ_2"/>
    <property type="match status" value="2"/>
</dbReference>
<feature type="domain" description="Pyrrolo-quinoline quinone repeat" evidence="1">
    <location>
        <begin position="59"/>
        <end position="183"/>
    </location>
</feature>
<dbReference type="OrthoDB" id="244732at2"/>
<proteinExistence type="predicted"/>
<dbReference type="AlphaFoldDB" id="A0A5B1CIR9"/>
<organism evidence="2 3">
    <name type="scientific">Rubripirellula obstinata</name>
    <dbReference type="NCBI Taxonomy" id="406547"/>
    <lineage>
        <taxon>Bacteria</taxon>
        <taxon>Pseudomonadati</taxon>
        <taxon>Planctomycetota</taxon>
        <taxon>Planctomycetia</taxon>
        <taxon>Pirellulales</taxon>
        <taxon>Pirellulaceae</taxon>
        <taxon>Rubripirellula</taxon>
    </lineage>
</organism>
<evidence type="ECO:0000259" key="1">
    <source>
        <dbReference type="Pfam" id="PF13360"/>
    </source>
</evidence>
<dbReference type="Gene3D" id="2.130.10.10">
    <property type="entry name" value="YVTN repeat-like/Quinoprotein amine dehydrogenase"/>
    <property type="match status" value="2"/>
</dbReference>
<dbReference type="InterPro" id="IPR015943">
    <property type="entry name" value="WD40/YVTN_repeat-like_dom_sf"/>
</dbReference>